<organism evidence="1 2">
    <name type="scientific">Pseudomonas synxantha</name>
    <dbReference type="NCBI Taxonomy" id="47883"/>
    <lineage>
        <taxon>Bacteria</taxon>
        <taxon>Pseudomonadati</taxon>
        <taxon>Pseudomonadota</taxon>
        <taxon>Gammaproteobacteria</taxon>
        <taxon>Pseudomonadales</taxon>
        <taxon>Pseudomonadaceae</taxon>
        <taxon>Pseudomonas</taxon>
    </lineage>
</organism>
<comment type="caution">
    <text evidence="1">The sequence shown here is derived from an EMBL/GenBank/DDBJ whole genome shotgun (WGS) entry which is preliminary data.</text>
</comment>
<gene>
    <name evidence="1" type="ORF">J2X87_003249</name>
</gene>
<name>A0ACC6JPP8_9PSED</name>
<sequence>MKYLSFFCFTGLIGLLAISAAQARDLGEGAVNDSPSRALQNSEHFYEIWSGVGRLSLQSGETCSAVLLDTRNRQGQATGPAYLLTSGHCVYFEYGSARANLPFEASITFHYFYDMPQRKRQYAIRTARWSSLVGTDLAVLEVDATLASLIQAGVNPLKLASHQTYESQDALNVGAPGGFAEDGLRLSACAEQTAGTFIDHPGVFPLAMKNNCDLHAGSSGSPMLNRRTNEITGIVSKIAMWRNIPVPPDCEYSTSCTAARFNYSYSANFLHKCFIDGVFTRDGADCSLEPVELTVMEPWKLKSYVHRTQNAVGQIELPTWDFRFSLEAPFYRYKTVHNARDCQVPGNYSAAISTEDAYINTEIGPQSGAFALCIIGVTSGEQQLTRATLNNVFTSAVYLSATPDTPSQAVSKR</sequence>
<evidence type="ECO:0000313" key="2">
    <source>
        <dbReference type="Proteomes" id="UP001259420"/>
    </source>
</evidence>
<accession>A0ACC6JPP8</accession>
<protein>
    <submittedName>
        <fullName evidence="1">Uncharacterized protein</fullName>
    </submittedName>
</protein>
<dbReference type="Proteomes" id="UP001259420">
    <property type="component" value="Unassembled WGS sequence"/>
</dbReference>
<reference evidence="1" key="1">
    <citation type="submission" date="2023-07" db="EMBL/GenBank/DDBJ databases">
        <title>Sorghum-associated microbial communities from plants grown in Nebraska, USA.</title>
        <authorList>
            <person name="Schachtman D."/>
        </authorList>
    </citation>
    <scope>NUCLEOTIDE SEQUENCE</scope>
    <source>
        <strain evidence="1">BE46</strain>
    </source>
</reference>
<proteinExistence type="predicted"/>
<keyword evidence="2" id="KW-1185">Reference proteome</keyword>
<evidence type="ECO:0000313" key="1">
    <source>
        <dbReference type="EMBL" id="MDR6608174.1"/>
    </source>
</evidence>
<dbReference type="EMBL" id="JAVDSD010000006">
    <property type="protein sequence ID" value="MDR6608174.1"/>
    <property type="molecule type" value="Genomic_DNA"/>
</dbReference>